<gene>
    <name evidence="1" type="ORF">CKAN_00842700</name>
</gene>
<proteinExistence type="predicted"/>
<dbReference type="Proteomes" id="UP000283530">
    <property type="component" value="Unassembled WGS sequence"/>
</dbReference>
<evidence type="ECO:0000313" key="2">
    <source>
        <dbReference type="Proteomes" id="UP000283530"/>
    </source>
</evidence>
<protein>
    <submittedName>
        <fullName evidence="1">Uncharacterized protein</fullName>
    </submittedName>
</protein>
<dbReference type="EMBL" id="QPKB01000003">
    <property type="protein sequence ID" value="RWR79828.1"/>
    <property type="molecule type" value="Genomic_DNA"/>
</dbReference>
<dbReference type="AlphaFoldDB" id="A0A3S3Q5R1"/>
<comment type="caution">
    <text evidence="1">The sequence shown here is derived from an EMBL/GenBank/DDBJ whole genome shotgun (WGS) entry which is preliminary data.</text>
</comment>
<organism evidence="1 2">
    <name type="scientific">Cinnamomum micranthum f. kanehirae</name>
    <dbReference type="NCBI Taxonomy" id="337451"/>
    <lineage>
        <taxon>Eukaryota</taxon>
        <taxon>Viridiplantae</taxon>
        <taxon>Streptophyta</taxon>
        <taxon>Embryophyta</taxon>
        <taxon>Tracheophyta</taxon>
        <taxon>Spermatophyta</taxon>
        <taxon>Magnoliopsida</taxon>
        <taxon>Magnoliidae</taxon>
        <taxon>Laurales</taxon>
        <taxon>Lauraceae</taxon>
        <taxon>Cinnamomum</taxon>
    </lineage>
</organism>
<reference evidence="1 2" key="1">
    <citation type="journal article" date="2019" name="Nat. Plants">
        <title>Stout camphor tree genome fills gaps in understanding of flowering plant genome evolution.</title>
        <authorList>
            <person name="Chaw S.M."/>
            <person name="Liu Y.C."/>
            <person name="Wu Y.W."/>
            <person name="Wang H.Y."/>
            <person name="Lin C.I."/>
            <person name="Wu C.S."/>
            <person name="Ke H.M."/>
            <person name="Chang L.Y."/>
            <person name="Hsu C.Y."/>
            <person name="Yang H.T."/>
            <person name="Sudianto E."/>
            <person name="Hsu M.H."/>
            <person name="Wu K.P."/>
            <person name="Wang L.N."/>
            <person name="Leebens-Mack J.H."/>
            <person name="Tsai I.J."/>
        </authorList>
    </citation>
    <scope>NUCLEOTIDE SEQUENCE [LARGE SCALE GENOMIC DNA]</scope>
    <source>
        <strain evidence="2">cv. Chaw 1501</strain>
        <tissue evidence="1">Young leaves</tissue>
    </source>
</reference>
<accession>A0A3S3Q5R1</accession>
<name>A0A3S3Q5R1_9MAGN</name>
<evidence type="ECO:0000313" key="1">
    <source>
        <dbReference type="EMBL" id="RWR79828.1"/>
    </source>
</evidence>
<keyword evidence="2" id="KW-1185">Reference proteome</keyword>
<sequence length="81" mass="9406">MTEYLLLVYSGRGHNRGVYSGTTKERLYPFRRGVFWKVSSPTFYNLQCHGCHVDISIVFFLPSSPFPKHHLCGLGLWANWK</sequence>